<name>A0A396RVH6_9PSED</name>
<keyword evidence="2" id="KW-1185">Reference proteome</keyword>
<proteinExistence type="predicted"/>
<dbReference type="OrthoDB" id="6125299at2"/>
<evidence type="ECO:0000313" key="1">
    <source>
        <dbReference type="EMBL" id="RHW20614.1"/>
    </source>
</evidence>
<sequence>MIRKLLGKSDDDIRLKTLCQLSNRILQDFAEDKANGPELRDVAKGYVTEKPDIDRAIEDANARLILEYLRAKRKISESQAEAFLCIRPESPQLRNLQGLILLSALEHAQMFSDPERPRHAMMQFRLLYEDRTKARRRGTAEIDSESYRVLWRPFRLSQAAMV</sequence>
<organism evidence="1 2">
    <name type="scientific">Pseudomonas jilinensis</name>
    <dbReference type="NCBI Taxonomy" id="2078689"/>
    <lineage>
        <taxon>Bacteria</taxon>
        <taxon>Pseudomonadati</taxon>
        <taxon>Pseudomonadota</taxon>
        <taxon>Gammaproteobacteria</taxon>
        <taxon>Pseudomonadales</taxon>
        <taxon>Pseudomonadaceae</taxon>
        <taxon>Pseudomonas</taxon>
    </lineage>
</organism>
<dbReference type="EMBL" id="QJSA01000011">
    <property type="protein sequence ID" value="RHW20614.1"/>
    <property type="molecule type" value="Genomic_DNA"/>
</dbReference>
<comment type="caution">
    <text evidence="1">The sequence shown here is derived from an EMBL/GenBank/DDBJ whole genome shotgun (WGS) entry which is preliminary data.</text>
</comment>
<dbReference type="RefSeq" id="WP_119701648.1">
    <property type="nucleotide sequence ID" value="NZ_QJSA01000011.1"/>
</dbReference>
<accession>A0A396RVH6</accession>
<dbReference type="Proteomes" id="UP000265745">
    <property type="component" value="Unassembled WGS sequence"/>
</dbReference>
<evidence type="ECO:0000313" key="2">
    <source>
        <dbReference type="Proteomes" id="UP000265745"/>
    </source>
</evidence>
<dbReference type="AlphaFoldDB" id="A0A396RVH6"/>
<protein>
    <submittedName>
        <fullName evidence="1">Uncharacterized protein</fullName>
    </submittedName>
</protein>
<reference evidence="1 2" key="1">
    <citation type="submission" date="2018-06" db="EMBL/GenBank/DDBJ databases">
        <title>Pseudomonas jilinensis sp. nov., isolated from the production water of Jilin Oilfield in China.</title>
        <authorList>
            <person name="Wang J."/>
        </authorList>
    </citation>
    <scope>NUCLEOTIDE SEQUENCE [LARGE SCALE GENOMIC DNA]</scope>
    <source>
        <strain evidence="1 2">JS15-10A1</strain>
    </source>
</reference>
<gene>
    <name evidence="1" type="ORF">C2846_13335</name>
</gene>